<dbReference type="EMBL" id="AAWL01000015">
    <property type="protein sequence ID" value="EAX47086.1"/>
    <property type="molecule type" value="Genomic_DNA"/>
</dbReference>
<evidence type="ECO:0000256" key="3">
    <source>
        <dbReference type="ARBA" id="ARBA00022801"/>
    </source>
</evidence>
<name>A1HSC5_9FIRM</name>
<dbReference type="GO" id="GO:0000287">
    <property type="term" value="F:magnesium ion binding"/>
    <property type="evidence" value="ECO:0007669"/>
    <property type="project" value="InterPro"/>
</dbReference>
<evidence type="ECO:0000256" key="1">
    <source>
        <dbReference type="ARBA" id="ARBA00006581"/>
    </source>
</evidence>
<dbReference type="EC" id="3.6.1.23" evidence="2"/>
<reference evidence="7 8" key="1">
    <citation type="submission" date="2007-01" db="EMBL/GenBank/DDBJ databases">
        <title>Annotation of the draft genome assembly of Thermosinus carboxydivorans Nor1.</title>
        <authorList>
            <consortium name="US DOE Joint Genome Institute (JGI-ORNL)"/>
            <person name="Larimer F."/>
            <person name="Land M."/>
            <person name="Hauser L."/>
        </authorList>
    </citation>
    <scope>NUCLEOTIDE SEQUENCE [LARGE SCALE GENOMIC DNA]</scope>
    <source>
        <strain evidence="7 8">Nor1</strain>
    </source>
</reference>
<sequence length="149" mass="15945">MRQRGFEIVSSYIDKGIALPRRQTAASAGYDFAAAEDVVAAPQTVTLIPTGLKAYMLPDEYLSIHIRSSLAVKHGLSLINGQGIIDADYYNNPTNEGHIILAVFNHGTQAVQIAKGTRIAQGIFNKYLLVDNDRIAGATRTGGIGSTGK</sequence>
<dbReference type="GO" id="GO:0046081">
    <property type="term" value="P:dUTP catabolic process"/>
    <property type="evidence" value="ECO:0007669"/>
    <property type="project" value="InterPro"/>
</dbReference>
<dbReference type="InterPro" id="IPR008181">
    <property type="entry name" value="dUTPase"/>
</dbReference>
<dbReference type="Proteomes" id="UP000005139">
    <property type="component" value="Unassembled WGS sequence"/>
</dbReference>
<keyword evidence="4" id="KW-0546">Nucleotide metabolism</keyword>
<evidence type="ECO:0000313" key="8">
    <source>
        <dbReference type="Proteomes" id="UP000005139"/>
    </source>
</evidence>
<dbReference type="Pfam" id="PF00692">
    <property type="entry name" value="dUTPase"/>
    <property type="match status" value="1"/>
</dbReference>
<keyword evidence="3" id="KW-0378">Hydrolase</keyword>
<dbReference type="InterPro" id="IPR029054">
    <property type="entry name" value="dUTPase-like"/>
</dbReference>
<dbReference type="AlphaFoldDB" id="A1HSC5"/>
<dbReference type="InterPro" id="IPR036157">
    <property type="entry name" value="dUTPase-like_sf"/>
</dbReference>
<organism evidence="7 8">
    <name type="scientific">Thermosinus carboxydivorans Nor1</name>
    <dbReference type="NCBI Taxonomy" id="401526"/>
    <lineage>
        <taxon>Bacteria</taxon>
        <taxon>Bacillati</taxon>
        <taxon>Bacillota</taxon>
        <taxon>Negativicutes</taxon>
        <taxon>Selenomonadales</taxon>
        <taxon>Sporomusaceae</taxon>
        <taxon>Thermosinus</taxon>
    </lineage>
</organism>
<dbReference type="PANTHER" id="PTHR11241:SF0">
    <property type="entry name" value="DEOXYURIDINE 5'-TRIPHOSPHATE NUCLEOTIDOHYDROLASE"/>
    <property type="match status" value="1"/>
</dbReference>
<dbReference type="RefSeq" id="WP_007289930.1">
    <property type="nucleotide sequence ID" value="NZ_AAWL01000015.1"/>
</dbReference>
<evidence type="ECO:0000256" key="2">
    <source>
        <dbReference type="ARBA" id="ARBA00012379"/>
    </source>
</evidence>
<protein>
    <recommendedName>
        <fullName evidence="2">dUTP diphosphatase</fullName>
        <ecNumber evidence="2">3.6.1.23</ecNumber>
    </recommendedName>
</protein>
<evidence type="ECO:0000313" key="7">
    <source>
        <dbReference type="EMBL" id="EAX47086.1"/>
    </source>
</evidence>
<evidence type="ECO:0000256" key="5">
    <source>
        <dbReference type="ARBA" id="ARBA00047686"/>
    </source>
</evidence>
<evidence type="ECO:0000256" key="4">
    <source>
        <dbReference type="ARBA" id="ARBA00023080"/>
    </source>
</evidence>
<comment type="catalytic activity">
    <reaction evidence="5">
        <text>dUTP + H2O = dUMP + diphosphate + H(+)</text>
        <dbReference type="Rhea" id="RHEA:10248"/>
        <dbReference type="ChEBI" id="CHEBI:15377"/>
        <dbReference type="ChEBI" id="CHEBI:15378"/>
        <dbReference type="ChEBI" id="CHEBI:33019"/>
        <dbReference type="ChEBI" id="CHEBI:61555"/>
        <dbReference type="ChEBI" id="CHEBI:246422"/>
        <dbReference type="EC" id="3.6.1.23"/>
    </reaction>
</comment>
<feature type="domain" description="dUTPase-like" evidence="6">
    <location>
        <begin position="18"/>
        <end position="147"/>
    </location>
</feature>
<dbReference type="Gene3D" id="2.70.40.10">
    <property type="match status" value="1"/>
</dbReference>
<dbReference type="InterPro" id="IPR033704">
    <property type="entry name" value="dUTPase_trimeric"/>
</dbReference>
<dbReference type="GO" id="GO:0004170">
    <property type="term" value="F:dUTP diphosphatase activity"/>
    <property type="evidence" value="ECO:0007669"/>
    <property type="project" value="UniProtKB-EC"/>
</dbReference>
<dbReference type="OrthoDB" id="9809956at2"/>
<gene>
    <name evidence="7" type="ORF">TcarDRAFT_0594</name>
</gene>
<accession>A1HSC5</accession>
<proteinExistence type="inferred from homology"/>
<dbReference type="CDD" id="cd07557">
    <property type="entry name" value="trimeric_dUTPase"/>
    <property type="match status" value="1"/>
</dbReference>
<dbReference type="SUPFAM" id="SSF51283">
    <property type="entry name" value="dUTPase-like"/>
    <property type="match status" value="1"/>
</dbReference>
<comment type="similarity">
    <text evidence="1">Belongs to the dUTPase family.</text>
</comment>
<comment type="caution">
    <text evidence="7">The sequence shown here is derived from an EMBL/GenBank/DDBJ whole genome shotgun (WGS) entry which is preliminary data.</text>
</comment>
<dbReference type="PANTHER" id="PTHR11241">
    <property type="entry name" value="DEOXYURIDINE 5'-TRIPHOSPHATE NUCLEOTIDOHYDROLASE"/>
    <property type="match status" value="1"/>
</dbReference>
<reference evidence="7 8" key="2">
    <citation type="submission" date="2007-01" db="EMBL/GenBank/DDBJ databases">
        <title>Sequencing of the draft genome and assembly of Thermosinus carboxydivorans Nor1.</title>
        <authorList>
            <consortium name="US DOE Joint Genome Institute (JGI-PGF)"/>
            <person name="Copeland A."/>
            <person name="Lucas S."/>
            <person name="Lapidus A."/>
            <person name="Barry K."/>
            <person name="Glavina del Rio T."/>
            <person name="Dalin E."/>
            <person name="Tice H."/>
            <person name="Bruce D."/>
            <person name="Pitluck S."/>
            <person name="Richardson P."/>
        </authorList>
    </citation>
    <scope>NUCLEOTIDE SEQUENCE [LARGE SCALE GENOMIC DNA]</scope>
    <source>
        <strain evidence="7 8">Nor1</strain>
    </source>
</reference>
<evidence type="ECO:0000259" key="6">
    <source>
        <dbReference type="Pfam" id="PF00692"/>
    </source>
</evidence>
<keyword evidence="8" id="KW-1185">Reference proteome</keyword>
<dbReference type="GO" id="GO:0006226">
    <property type="term" value="P:dUMP biosynthetic process"/>
    <property type="evidence" value="ECO:0007669"/>
    <property type="project" value="InterPro"/>
</dbReference>
<dbReference type="eggNOG" id="COG0756">
    <property type="taxonomic scope" value="Bacteria"/>
</dbReference>